<sequence length="58" mass="6469">MQGVWISCCRICDNFLGASKIAQAEMTLSLYDSCTSTRFSCIELSFALILCRNSEIHS</sequence>
<dbReference type="EMBL" id="CAMGYJ010000002">
    <property type="protein sequence ID" value="CAI0378997.1"/>
    <property type="molecule type" value="Genomic_DNA"/>
</dbReference>
<protein>
    <submittedName>
        <fullName evidence="1">Uncharacterized protein</fullName>
    </submittedName>
</protein>
<keyword evidence="2" id="KW-1185">Reference proteome</keyword>
<evidence type="ECO:0000313" key="1">
    <source>
        <dbReference type="EMBL" id="CAI0378997.1"/>
    </source>
</evidence>
<comment type="caution">
    <text evidence="1">The sequence shown here is derived from an EMBL/GenBank/DDBJ whole genome shotgun (WGS) entry which is preliminary data.</text>
</comment>
<proteinExistence type="predicted"/>
<name>A0AAV0H2A5_9ROSI</name>
<dbReference type="Proteomes" id="UP001154282">
    <property type="component" value="Unassembled WGS sequence"/>
</dbReference>
<dbReference type="AlphaFoldDB" id="A0AAV0H2A5"/>
<organism evidence="1 2">
    <name type="scientific">Linum tenue</name>
    <dbReference type="NCBI Taxonomy" id="586396"/>
    <lineage>
        <taxon>Eukaryota</taxon>
        <taxon>Viridiplantae</taxon>
        <taxon>Streptophyta</taxon>
        <taxon>Embryophyta</taxon>
        <taxon>Tracheophyta</taxon>
        <taxon>Spermatophyta</taxon>
        <taxon>Magnoliopsida</taxon>
        <taxon>eudicotyledons</taxon>
        <taxon>Gunneridae</taxon>
        <taxon>Pentapetalae</taxon>
        <taxon>rosids</taxon>
        <taxon>fabids</taxon>
        <taxon>Malpighiales</taxon>
        <taxon>Linaceae</taxon>
        <taxon>Linum</taxon>
    </lineage>
</organism>
<evidence type="ECO:0000313" key="2">
    <source>
        <dbReference type="Proteomes" id="UP001154282"/>
    </source>
</evidence>
<accession>A0AAV0H2A5</accession>
<gene>
    <name evidence="1" type="ORF">LITE_LOCUS2108</name>
</gene>
<reference evidence="1" key="1">
    <citation type="submission" date="2022-08" db="EMBL/GenBank/DDBJ databases">
        <authorList>
            <person name="Gutierrez-Valencia J."/>
        </authorList>
    </citation>
    <scope>NUCLEOTIDE SEQUENCE</scope>
</reference>